<keyword evidence="3" id="KW-0436">Ligase</keyword>
<accession>A0ABP8RWF1</accession>
<keyword evidence="4" id="KW-1185">Reference proteome</keyword>
<dbReference type="InterPro" id="IPR025110">
    <property type="entry name" value="AMP-bd_C"/>
</dbReference>
<dbReference type="SUPFAM" id="SSF56801">
    <property type="entry name" value="Acetyl-CoA synthetase-like"/>
    <property type="match status" value="1"/>
</dbReference>
<dbReference type="InterPro" id="IPR045851">
    <property type="entry name" value="AMP-bd_C_sf"/>
</dbReference>
<dbReference type="Pfam" id="PF00501">
    <property type="entry name" value="AMP-binding"/>
    <property type="match status" value="1"/>
</dbReference>
<dbReference type="Gene3D" id="3.40.50.12780">
    <property type="entry name" value="N-terminal domain of ligase-like"/>
    <property type="match status" value="1"/>
</dbReference>
<evidence type="ECO:0000313" key="3">
    <source>
        <dbReference type="EMBL" id="GAA4551006.1"/>
    </source>
</evidence>
<proteinExistence type="predicted"/>
<dbReference type="Pfam" id="PF13193">
    <property type="entry name" value="AMP-binding_C"/>
    <property type="match status" value="1"/>
</dbReference>
<evidence type="ECO:0000313" key="4">
    <source>
        <dbReference type="Proteomes" id="UP001501598"/>
    </source>
</evidence>
<name>A0ABP8RWF1_9PSEU</name>
<comment type="caution">
    <text evidence="3">The sequence shown here is derived from an EMBL/GenBank/DDBJ whole genome shotgun (WGS) entry which is preliminary data.</text>
</comment>
<sequence length="511" mass="55343">MLDRSDDRTLRDLLDEQVERQPDKTWLVVESAAGEVVELTYAEFATRVDAVAAGLAETGVGPGDRVTVQLRNGVEVVETWFALATLGAVFVPSNVANTAPELRHVIGHSGSVLVVAAAEFRETVAKAVIEGCPGVREVVVVGRAEAGERTLDDLRRPGVVPPRAGSADEVVETIFTSGTTSRPKGVLLTHANSLFGGAQAASALHLDGTDRLLTALPVFHVNAQACTILAALTVGGSCVLLEEYRATRFWDQVRRHGATEISLVAMQARTLLAQPECETDREHAVRRVFYALNIGVDERDSFERRYGVELVNGYGLSEAMVLVTLAPVFGPKRWPSIGLPLDERTVRLVGPDGEDVAQGEVGEIVVRGRPGRSVMLGYHDDPTATAAALQDGWLRTGDNAYADERGYLFFFDRGKDMIKRSGENISSMEVEAVLLDHPDVAEAAVVGVPDPVRDEAVKAWLAPLPGRTLDEAEILAFCRERLASFKVPTIVELRDELPKTSIGKIEKKSLR</sequence>
<dbReference type="Proteomes" id="UP001501598">
    <property type="component" value="Unassembled WGS sequence"/>
</dbReference>
<reference evidence="4" key="1">
    <citation type="journal article" date="2019" name="Int. J. Syst. Evol. Microbiol.">
        <title>The Global Catalogue of Microorganisms (GCM) 10K type strain sequencing project: providing services to taxonomists for standard genome sequencing and annotation.</title>
        <authorList>
            <consortium name="The Broad Institute Genomics Platform"/>
            <consortium name="The Broad Institute Genome Sequencing Center for Infectious Disease"/>
            <person name="Wu L."/>
            <person name="Ma J."/>
        </authorList>
    </citation>
    <scope>NUCLEOTIDE SEQUENCE [LARGE SCALE GENOMIC DNA]</scope>
    <source>
        <strain evidence="4">JCM 17906</strain>
    </source>
</reference>
<evidence type="ECO:0000259" key="2">
    <source>
        <dbReference type="Pfam" id="PF13193"/>
    </source>
</evidence>
<organism evidence="3 4">
    <name type="scientific">Pseudonocardia xishanensis</name>
    <dbReference type="NCBI Taxonomy" id="630995"/>
    <lineage>
        <taxon>Bacteria</taxon>
        <taxon>Bacillati</taxon>
        <taxon>Actinomycetota</taxon>
        <taxon>Actinomycetes</taxon>
        <taxon>Pseudonocardiales</taxon>
        <taxon>Pseudonocardiaceae</taxon>
        <taxon>Pseudonocardia</taxon>
    </lineage>
</organism>
<dbReference type="PANTHER" id="PTHR43767:SF1">
    <property type="entry name" value="NONRIBOSOMAL PEPTIDE SYNTHASE PES1 (EUROFUNG)-RELATED"/>
    <property type="match status" value="1"/>
</dbReference>
<dbReference type="PANTHER" id="PTHR43767">
    <property type="entry name" value="LONG-CHAIN-FATTY-ACID--COA LIGASE"/>
    <property type="match status" value="1"/>
</dbReference>
<dbReference type="Gene3D" id="3.30.300.30">
    <property type="match status" value="1"/>
</dbReference>
<evidence type="ECO:0000259" key="1">
    <source>
        <dbReference type="Pfam" id="PF00501"/>
    </source>
</evidence>
<feature type="domain" description="AMP-dependent synthetase/ligase" evidence="1">
    <location>
        <begin position="14"/>
        <end position="379"/>
    </location>
</feature>
<dbReference type="RefSeq" id="WP_345421167.1">
    <property type="nucleotide sequence ID" value="NZ_BAABGT010000063.1"/>
</dbReference>
<dbReference type="InterPro" id="IPR050237">
    <property type="entry name" value="ATP-dep_AMP-bd_enzyme"/>
</dbReference>
<gene>
    <name evidence="3" type="primary">caiC_2</name>
    <name evidence="3" type="ORF">GCM10023175_42090</name>
</gene>
<dbReference type="EMBL" id="BAABGT010000063">
    <property type="protein sequence ID" value="GAA4551006.1"/>
    <property type="molecule type" value="Genomic_DNA"/>
</dbReference>
<dbReference type="InterPro" id="IPR000873">
    <property type="entry name" value="AMP-dep_synth/lig_dom"/>
</dbReference>
<dbReference type="InterPro" id="IPR042099">
    <property type="entry name" value="ANL_N_sf"/>
</dbReference>
<feature type="domain" description="AMP-binding enzyme C-terminal" evidence="2">
    <location>
        <begin position="429"/>
        <end position="504"/>
    </location>
</feature>
<protein>
    <submittedName>
        <fullName evidence="3">Crotonobetaine/carnitine-CoA ligase</fullName>
    </submittedName>
</protein>
<dbReference type="GO" id="GO:0016874">
    <property type="term" value="F:ligase activity"/>
    <property type="evidence" value="ECO:0007669"/>
    <property type="project" value="UniProtKB-KW"/>
</dbReference>